<keyword evidence="5" id="KW-1185">Reference proteome</keyword>
<dbReference type="EMBL" id="CP051683">
    <property type="protein sequence ID" value="QJD98579.1"/>
    <property type="molecule type" value="Genomic_DNA"/>
</dbReference>
<dbReference type="CDD" id="cd04301">
    <property type="entry name" value="NAT_SF"/>
    <property type="match status" value="1"/>
</dbReference>
<name>A0A7L5E8C4_9SPHI</name>
<geneLocation type="plasmid" evidence="4 5">
    <name>unnamed1</name>
</geneLocation>
<dbReference type="Gene3D" id="3.40.630.30">
    <property type="match status" value="1"/>
</dbReference>
<feature type="domain" description="N-acetyltransferase" evidence="3">
    <location>
        <begin position="2"/>
        <end position="159"/>
    </location>
</feature>
<reference evidence="4 5" key="1">
    <citation type="submission" date="2020-04" db="EMBL/GenBank/DDBJ databases">
        <title>Genome sequencing of novel species.</title>
        <authorList>
            <person name="Heo J."/>
            <person name="Kim S.-J."/>
            <person name="Kim J.-S."/>
            <person name="Hong S.-B."/>
            <person name="Kwon S.-W."/>
        </authorList>
    </citation>
    <scope>NUCLEOTIDE SEQUENCE [LARGE SCALE GENOMIC DNA]</scope>
    <source>
        <strain evidence="4 5">F39-2</strain>
        <plasmid evidence="4 5">unnamed1</plasmid>
    </source>
</reference>
<dbReference type="Pfam" id="PF00583">
    <property type="entry name" value="Acetyltransf_1"/>
    <property type="match status" value="1"/>
</dbReference>
<dbReference type="AlphaFoldDB" id="A0A7L5E8C4"/>
<dbReference type="PANTHER" id="PTHR43072">
    <property type="entry name" value="N-ACETYLTRANSFERASE"/>
    <property type="match status" value="1"/>
</dbReference>
<evidence type="ECO:0000256" key="2">
    <source>
        <dbReference type="ARBA" id="ARBA00023315"/>
    </source>
</evidence>
<dbReference type="PANTHER" id="PTHR43072:SF23">
    <property type="entry name" value="UPF0039 PROTEIN C11D3.02C"/>
    <property type="match status" value="1"/>
</dbReference>
<sequence>MTKIEILQPAHWPDVRRIYLEGIATGQATFQTDAPQWEDWDKSHLSDLRYVALTDDGNMAGWVALSPVSSRCVYAGVAEVSVYVSEEFRGKKVGQALLQHLITESEKANLWTLQAGIFPENEASVKLHEKLGFRIIGYRERVAKQYGVWRNVYLLERRSNAVGID</sequence>
<evidence type="ECO:0000259" key="3">
    <source>
        <dbReference type="PROSITE" id="PS51186"/>
    </source>
</evidence>
<keyword evidence="2" id="KW-0012">Acyltransferase</keyword>
<evidence type="ECO:0000256" key="1">
    <source>
        <dbReference type="ARBA" id="ARBA00022679"/>
    </source>
</evidence>
<accession>A0A7L5E8C4</accession>
<keyword evidence="1 4" id="KW-0808">Transferase</keyword>
<dbReference type="Proteomes" id="UP000503278">
    <property type="component" value="Plasmid unnamed1"/>
</dbReference>
<evidence type="ECO:0000313" key="4">
    <source>
        <dbReference type="EMBL" id="QJD98579.1"/>
    </source>
</evidence>
<dbReference type="InterPro" id="IPR016181">
    <property type="entry name" value="Acyl_CoA_acyltransferase"/>
</dbReference>
<gene>
    <name evidence="4" type="ORF">HH214_21730</name>
</gene>
<dbReference type="RefSeq" id="WP_169611315.1">
    <property type="nucleotide sequence ID" value="NZ_CP051683.1"/>
</dbReference>
<dbReference type="SUPFAM" id="SSF55729">
    <property type="entry name" value="Acyl-CoA N-acyltransferases (Nat)"/>
    <property type="match status" value="1"/>
</dbReference>
<proteinExistence type="predicted"/>
<organism evidence="4 5">
    <name type="scientific">Mucilaginibacter robiniae</name>
    <dbReference type="NCBI Taxonomy" id="2728022"/>
    <lineage>
        <taxon>Bacteria</taxon>
        <taxon>Pseudomonadati</taxon>
        <taxon>Bacteroidota</taxon>
        <taxon>Sphingobacteriia</taxon>
        <taxon>Sphingobacteriales</taxon>
        <taxon>Sphingobacteriaceae</taxon>
        <taxon>Mucilaginibacter</taxon>
    </lineage>
</organism>
<dbReference type="GO" id="GO:0016747">
    <property type="term" value="F:acyltransferase activity, transferring groups other than amino-acyl groups"/>
    <property type="evidence" value="ECO:0007669"/>
    <property type="project" value="InterPro"/>
</dbReference>
<dbReference type="InterPro" id="IPR000182">
    <property type="entry name" value="GNAT_dom"/>
</dbReference>
<dbReference type="KEGG" id="mrob:HH214_21730"/>
<evidence type="ECO:0000313" key="5">
    <source>
        <dbReference type="Proteomes" id="UP000503278"/>
    </source>
</evidence>
<protein>
    <submittedName>
        <fullName evidence="4">N-acetyltransferase</fullName>
    </submittedName>
</protein>
<dbReference type="PROSITE" id="PS51186">
    <property type="entry name" value="GNAT"/>
    <property type="match status" value="1"/>
</dbReference>
<keyword evidence="4" id="KW-0614">Plasmid</keyword>